<evidence type="ECO:0000256" key="5">
    <source>
        <dbReference type="ARBA" id="ARBA00023140"/>
    </source>
</evidence>
<protein>
    <recommendedName>
        <fullName evidence="10">Peroxisomal membrane protein 11C</fullName>
    </recommendedName>
</protein>
<keyword evidence="4 6" id="KW-0472">Membrane</keyword>
<reference evidence="7 9" key="2">
    <citation type="journal article" date="2021" name="Sci. Rep.">
        <title>Genome sequencing of the multicellular alga Astrephomene provides insights into convergent evolution of germ-soma differentiation.</title>
        <authorList>
            <person name="Yamashita S."/>
            <person name="Yamamoto K."/>
            <person name="Matsuzaki R."/>
            <person name="Suzuki S."/>
            <person name="Yamaguchi H."/>
            <person name="Hirooka S."/>
            <person name="Minakuchi Y."/>
            <person name="Miyagishima S."/>
            <person name="Kawachi M."/>
            <person name="Toyoda A."/>
            <person name="Nozaki H."/>
        </authorList>
    </citation>
    <scope>NUCLEOTIDE SEQUENCE [LARGE SCALE GENOMIC DNA]</scope>
    <source>
        <strain evidence="7 9">NIES-4017</strain>
    </source>
</reference>
<name>A0AAD3DKF4_9CHLO</name>
<dbReference type="Proteomes" id="UP001054857">
    <property type="component" value="Unassembled WGS sequence"/>
</dbReference>
<feature type="transmembrane region" description="Helical" evidence="6">
    <location>
        <begin position="176"/>
        <end position="196"/>
    </location>
</feature>
<dbReference type="PANTHER" id="PTHR12652">
    <property type="entry name" value="PEROXISOMAL BIOGENESIS FACTOR 11"/>
    <property type="match status" value="1"/>
</dbReference>
<sequence>MAPTYADHLNVIKGFCDKADGKDKLTGLIQYACMFLSAGEPGNLKKVQASVTAARKVFRIMRPLELMSPLLISPGFSGKQPMLLEAINKVKTVLMAVYFGADHVVWAHQIGLISDKKIGERYQKLSLWTWALGSVCSVAAESWQIAMQSVVRKEGESDADYEKRVEAVKNDINNRLFIILHSVIQAALAAGLLQVLPFKPRTVGFLGVVASAMNCYMLLPAYPKPAPKAKEQ</sequence>
<evidence type="ECO:0000313" key="8">
    <source>
        <dbReference type="EMBL" id="GFR43525.1"/>
    </source>
</evidence>
<evidence type="ECO:0000256" key="6">
    <source>
        <dbReference type="SAM" id="Phobius"/>
    </source>
</evidence>
<dbReference type="PANTHER" id="PTHR12652:SF50">
    <property type="entry name" value="PEROXIN 11"/>
    <property type="match status" value="1"/>
</dbReference>
<comment type="subcellular location">
    <subcellularLocation>
        <location evidence="1">Peroxisome membrane</location>
        <topology evidence="1">Multi-pass membrane protein</topology>
    </subcellularLocation>
</comment>
<accession>A0AAD3DKF4</accession>
<dbReference type="GO" id="GO:0042802">
    <property type="term" value="F:identical protein binding"/>
    <property type="evidence" value="ECO:0007669"/>
    <property type="project" value="UniProtKB-ARBA"/>
</dbReference>
<dbReference type="GO" id="GO:0044375">
    <property type="term" value="P:regulation of peroxisome size"/>
    <property type="evidence" value="ECO:0007669"/>
    <property type="project" value="UniProtKB-ARBA"/>
</dbReference>
<evidence type="ECO:0000313" key="7">
    <source>
        <dbReference type="EMBL" id="GFR43514.1"/>
    </source>
</evidence>
<dbReference type="GO" id="GO:0005778">
    <property type="term" value="C:peroxisomal membrane"/>
    <property type="evidence" value="ECO:0007669"/>
    <property type="project" value="UniProtKB-SubCell"/>
</dbReference>
<dbReference type="InterPro" id="IPR008733">
    <property type="entry name" value="PEX11"/>
</dbReference>
<evidence type="ECO:0000256" key="2">
    <source>
        <dbReference type="ARBA" id="ARBA00008194"/>
    </source>
</evidence>
<dbReference type="EMBL" id="BMAR01000005">
    <property type="protein sequence ID" value="GFR43514.1"/>
    <property type="molecule type" value="Genomic_DNA"/>
</dbReference>
<evidence type="ECO:0008006" key="10">
    <source>
        <dbReference type="Google" id="ProtNLM"/>
    </source>
</evidence>
<organism evidence="7 9">
    <name type="scientific">Astrephomene gubernaculifera</name>
    <dbReference type="NCBI Taxonomy" id="47775"/>
    <lineage>
        <taxon>Eukaryota</taxon>
        <taxon>Viridiplantae</taxon>
        <taxon>Chlorophyta</taxon>
        <taxon>core chlorophytes</taxon>
        <taxon>Chlorophyceae</taxon>
        <taxon>CS clade</taxon>
        <taxon>Chlamydomonadales</taxon>
        <taxon>Astrephomenaceae</taxon>
        <taxon>Astrephomene</taxon>
    </lineage>
</organism>
<keyword evidence="6" id="KW-1133">Transmembrane helix</keyword>
<keyword evidence="6" id="KW-0812">Transmembrane</keyword>
<feature type="transmembrane region" description="Helical" evidence="6">
    <location>
        <begin position="202"/>
        <end position="222"/>
    </location>
</feature>
<evidence type="ECO:0000256" key="3">
    <source>
        <dbReference type="ARBA" id="ARBA00022593"/>
    </source>
</evidence>
<evidence type="ECO:0000256" key="4">
    <source>
        <dbReference type="ARBA" id="ARBA00023136"/>
    </source>
</evidence>
<evidence type="ECO:0000256" key="1">
    <source>
        <dbReference type="ARBA" id="ARBA00004585"/>
    </source>
</evidence>
<reference evidence="7" key="1">
    <citation type="submission" date="2020-08" db="EMBL/GenBank/DDBJ databases">
        <authorList>
            <person name="Yamashita S."/>
            <person name="Nozaki H."/>
        </authorList>
    </citation>
    <scope>NUCLEOTIDE SEQUENCE</scope>
    <source>
        <strain evidence="7">NIES-4017</strain>
    </source>
</reference>
<comment type="caution">
    <text evidence="7">The sequence shown here is derived from an EMBL/GenBank/DDBJ whole genome shotgun (WGS) entry which is preliminary data.</text>
</comment>
<evidence type="ECO:0000313" key="9">
    <source>
        <dbReference type="Proteomes" id="UP001054857"/>
    </source>
</evidence>
<gene>
    <name evidence="7" type="ORF">Agub_g4606</name>
    <name evidence="8" type="ORF">Agub_g4620</name>
</gene>
<dbReference type="EMBL" id="BMAR01000005">
    <property type="protein sequence ID" value="GFR43525.1"/>
    <property type="molecule type" value="Genomic_DNA"/>
</dbReference>
<keyword evidence="9" id="KW-1185">Reference proteome</keyword>
<dbReference type="Pfam" id="PF05648">
    <property type="entry name" value="PEX11"/>
    <property type="match status" value="1"/>
</dbReference>
<keyword evidence="5" id="KW-0576">Peroxisome</keyword>
<dbReference type="GO" id="GO:0016559">
    <property type="term" value="P:peroxisome fission"/>
    <property type="evidence" value="ECO:0007669"/>
    <property type="project" value="InterPro"/>
</dbReference>
<dbReference type="AlphaFoldDB" id="A0AAD3DKF4"/>
<comment type="similarity">
    <text evidence="2">Belongs to the peroxin-11 family.</text>
</comment>
<proteinExistence type="inferred from homology"/>
<keyword evidence="3" id="KW-0962">Peroxisome biogenesis</keyword>